<evidence type="ECO:0000256" key="1">
    <source>
        <dbReference type="SAM" id="MobiDB-lite"/>
    </source>
</evidence>
<dbReference type="Proteomes" id="UP000076532">
    <property type="component" value="Unassembled WGS sequence"/>
</dbReference>
<feature type="region of interest" description="Disordered" evidence="1">
    <location>
        <begin position="96"/>
        <end position="125"/>
    </location>
</feature>
<organism evidence="2 3">
    <name type="scientific">Athelia psychrophila</name>
    <dbReference type="NCBI Taxonomy" id="1759441"/>
    <lineage>
        <taxon>Eukaryota</taxon>
        <taxon>Fungi</taxon>
        <taxon>Dikarya</taxon>
        <taxon>Basidiomycota</taxon>
        <taxon>Agaricomycotina</taxon>
        <taxon>Agaricomycetes</taxon>
        <taxon>Agaricomycetidae</taxon>
        <taxon>Atheliales</taxon>
        <taxon>Atheliaceae</taxon>
        <taxon>Athelia</taxon>
    </lineage>
</organism>
<reference evidence="2 3" key="1">
    <citation type="journal article" date="2016" name="Mol. Biol. Evol.">
        <title>Comparative Genomics of Early-Diverging Mushroom-Forming Fungi Provides Insights into the Origins of Lignocellulose Decay Capabilities.</title>
        <authorList>
            <person name="Nagy L.G."/>
            <person name="Riley R."/>
            <person name="Tritt A."/>
            <person name="Adam C."/>
            <person name="Daum C."/>
            <person name="Floudas D."/>
            <person name="Sun H."/>
            <person name="Yadav J.S."/>
            <person name="Pangilinan J."/>
            <person name="Larsson K.H."/>
            <person name="Matsuura K."/>
            <person name="Barry K."/>
            <person name="Labutti K."/>
            <person name="Kuo R."/>
            <person name="Ohm R.A."/>
            <person name="Bhattacharya S.S."/>
            <person name="Shirouzu T."/>
            <person name="Yoshinaga Y."/>
            <person name="Martin F.M."/>
            <person name="Grigoriev I.V."/>
            <person name="Hibbett D.S."/>
        </authorList>
    </citation>
    <scope>NUCLEOTIDE SEQUENCE [LARGE SCALE GENOMIC DNA]</scope>
    <source>
        <strain evidence="2 3">CBS 109695</strain>
    </source>
</reference>
<protein>
    <submittedName>
        <fullName evidence="2">Uncharacterized protein</fullName>
    </submittedName>
</protein>
<proteinExistence type="predicted"/>
<evidence type="ECO:0000313" key="3">
    <source>
        <dbReference type="Proteomes" id="UP000076532"/>
    </source>
</evidence>
<sequence length="146" mass="15987">MLTSQPRPDGHPAEVAVTRASCLDVLNRDDTPPSIARIRTHICRGATGHCSAQDQRGLPCAASKERDGARSYEAVQEVAMDLYPALGLKEGRYVRGDEVEGKQEQSEVQPSKTSRRYERHGSEQLLDISPISSRSRLGGLALAQNF</sequence>
<name>A0A166KV68_9AGAM</name>
<dbReference type="AlphaFoldDB" id="A0A166KV68"/>
<feature type="compositionally biased region" description="Basic and acidic residues" evidence="1">
    <location>
        <begin position="96"/>
        <end position="105"/>
    </location>
</feature>
<accession>A0A166KV68</accession>
<keyword evidence="3" id="KW-1185">Reference proteome</keyword>
<dbReference type="EMBL" id="KV417540">
    <property type="protein sequence ID" value="KZP22287.1"/>
    <property type="molecule type" value="Genomic_DNA"/>
</dbReference>
<gene>
    <name evidence="2" type="ORF">FIBSPDRAFT_952902</name>
</gene>
<evidence type="ECO:0000313" key="2">
    <source>
        <dbReference type="EMBL" id="KZP22287.1"/>
    </source>
</evidence>